<feature type="transmembrane region" description="Helical" evidence="1">
    <location>
        <begin position="12"/>
        <end position="31"/>
    </location>
</feature>
<gene>
    <name evidence="2" type="ORF">GXP70_11540</name>
</gene>
<dbReference type="AlphaFoldDB" id="A0A6C0FZ40"/>
<evidence type="ECO:0000256" key="1">
    <source>
        <dbReference type="SAM" id="Phobius"/>
    </source>
</evidence>
<keyword evidence="1" id="KW-0812">Transmembrane</keyword>
<keyword evidence="1" id="KW-0472">Membrane</keyword>
<reference evidence="2 3" key="1">
    <citation type="submission" date="2020-01" db="EMBL/GenBank/DDBJ databases">
        <title>Paenibacillus sp. nov., isolated from tomato rhizosphere.</title>
        <authorList>
            <person name="Weon H.-Y."/>
            <person name="Lee S.A."/>
        </authorList>
    </citation>
    <scope>NUCLEOTIDE SEQUENCE [LARGE SCALE GENOMIC DNA]</scope>
    <source>
        <strain evidence="2 3">12200R-189</strain>
    </source>
</reference>
<proteinExistence type="predicted"/>
<evidence type="ECO:0000313" key="3">
    <source>
        <dbReference type="Proteomes" id="UP000476064"/>
    </source>
</evidence>
<keyword evidence="3" id="KW-1185">Reference proteome</keyword>
<evidence type="ECO:0000313" key="2">
    <source>
        <dbReference type="EMBL" id="QHT60504.1"/>
    </source>
</evidence>
<dbReference type="RefSeq" id="WP_162356779.1">
    <property type="nucleotide sequence ID" value="NZ_CP048209.1"/>
</dbReference>
<dbReference type="Proteomes" id="UP000476064">
    <property type="component" value="Chromosome"/>
</dbReference>
<name>A0A6C0FZ40_9BACL</name>
<keyword evidence="1" id="KW-1133">Transmembrane helix</keyword>
<dbReference type="KEGG" id="plyc:GXP70_11540"/>
<sequence length="309" mass="34708">MEKRLTRTEMLFSLGFLFMLVFAVAAFFYGVKVGSDRTEANYIENAKLLSSSSNKGVAAGYQQQDLVSFYHTVFLPYREFQNNWTDTMRKLSSGQLNDIGSSLKELSSSAKRTYDETEHSTVPKSSPLLESAQLQLLKSLRMFTEAAQRGAGSSKDMKAADLYKALMKDTYYSNGVKFALGGQQDYYAAMLKWSASVNPNLPEDYEKTTDVSIATWKTLQLTVKNKITADQLNARKALVSFYPQDLTSRVDEFIRSGQAGMMKMRTIDSIVDLLVNTEAVREGDFGASKGELYSKELLPQLPFFYPPNQ</sequence>
<protein>
    <submittedName>
        <fullName evidence="2">Uncharacterized protein</fullName>
    </submittedName>
</protein>
<organism evidence="2 3">
    <name type="scientific">Paenibacillus lycopersici</name>
    <dbReference type="NCBI Taxonomy" id="2704462"/>
    <lineage>
        <taxon>Bacteria</taxon>
        <taxon>Bacillati</taxon>
        <taxon>Bacillota</taxon>
        <taxon>Bacilli</taxon>
        <taxon>Bacillales</taxon>
        <taxon>Paenibacillaceae</taxon>
        <taxon>Paenibacillus</taxon>
    </lineage>
</organism>
<accession>A0A6C0FZ40</accession>
<dbReference type="EMBL" id="CP048209">
    <property type="protein sequence ID" value="QHT60504.1"/>
    <property type="molecule type" value="Genomic_DNA"/>
</dbReference>